<name>A0AAV2YWQ5_9STRA</name>
<gene>
    <name evidence="1" type="ORF">N0F65_003802</name>
</gene>
<comment type="caution">
    <text evidence="1">The sequence shown here is derived from an EMBL/GenBank/DDBJ whole genome shotgun (WGS) entry which is preliminary data.</text>
</comment>
<accession>A0AAV2YWQ5</accession>
<proteinExistence type="predicted"/>
<dbReference type="EMBL" id="DAKRPA010000098">
    <property type="protein sequence ID" value="DAZ98746.1"/>
    <property type="molecule type" value="Genomic_DNA"/>
</dbReference>
<evidence type="ECO:0000313" key="1">
    <source>
        <dbReference type="EMBL" id="DAZ98746.1"/>
    </source>
</evidence>
<evidence type="ECO:0000313" key="2">
    <source>
        <dbReference type="Proteomes" id="UP001146120"/>
    </source>
</evidence>
<reference evidence="1" key="1">
    <citation type="submission" date="2022-11" db="EMBL/GenBank/DDBJ databases">
        <authorList>
            <person name="Morgan W.R."/>
            <person name="Tartar A."/>
        </authorList>
    </citation>
    <scope>NUCLEOTIDE SEQUENCE</scope>
    <source>
        <strain evidence="1">ARSEF 373</strain>
    </source>
</reference>
<keyword evidence="2" id="KW-1185">Reference proteome</keyword>
<organism evidence="1 2">
    <name type="scientific">Lagenidium giganteum</name>
    <dbReference type="NCBI Taxonomy" id="4803"/>
    <lineage>
        <taxon>Eukaryota</taxon>
        <taxon>Sar</taxon>
        <taxon>Stramenopiles</taxon>
        <taxon>Oomycota</taxon>
        <taxon>Peronosporomycetes</taxon>
        <taxon>Pythiales</taxon>
        <taxon>Pythiaceae</taxon>
    </lineage>
</organism>
<dbReference type="Proteomes" id="UP001146120">
    <property type="component" value="Unassembled WGS sequence"/>
</dbReference>
<dbReference type="AlphaFoldDB" id="A0AAV2YWQ5"/>
<protein>
    <submittedName>
        <fullName evidence="1">Uncharacterized protein</fullName>
    </submittedName>
</protein>
<sequence length="108" mass="12406">MSSATSSASRKAMRLWWYEKRMTIAFMATRQVATITLEMPFCTSTMWSVGEWLIQSCYKRQRTRCWLVKSAEESASTTKSRQSHTPNAVPIELPIAHTEHFGDVERCA</sequence>
<reference evidence="1" key="2">
    <citation type="journal article" date="2023" name="Microbiol Resour">
        <title>Decontamination and Annotation of the Draft Genome Sequence of the Oomycete Lagenidium giganteum ARSEF 373.</title>
        <authorList>
            <person name="Morgan W.R."/>
            <person name="Tartar A."/>
        </authorList>
    </citation>
    <scope>NUCLEOTIDE SEQUENCE</scope>
    <source>
        <strain evidence="1">ARSEF 373</strain>
    </source>
</reference>